<dbReference type="InterPro" id="IPR029062">
    <property type="entry name" value="Class_I_gatase-like"/>
</dbReference>
<keyword evidence="3" id="KW-1185">Reference proteome</keyword>
<dbReference type="Proteomes" id="UP000298616">
    <property type="component" value="Chromosome"/>
</dbReference>
<proteinExistence type="predicted"/>
<dbReference type="InterPro" id="IPR029010">
    <property type="entry name" value="ThuA-like"/>
</dbReference>
<accession>A0A4D7JYH3</accession>
<dbReference type="PANTHER" id="PTHR40469:SF2">
    <property type="entry name" value="GALACTOSE-BINDING DOMAIN-LIKE SUPERFAMILY PROTEIN"/>
    <property type="match status" value="1"/>
</dbReference>
<gene>
    <name evidence="2" type="ORF">DCC35_13830</name>
</gene>
<dbReference type="SUPFAM" id="SSF52317">
    <property type="entry name" value="Class I glutamine amidotransferase-like"/>
    <property type="match status" value="1"/>
</dbReference>
<name>A0A4D7JYH3_9BACT</name>
<dbReference type="Pfam" id="PF06283">
    <property type="entry name" value="ThuA"/>
    <property type="match status" value="1"/>
</dbReference>
<dbReference type="EMBL" id="CP028923">
    <property type="protein sequence ID" value="QCK15745.1"/>
    <property type="molecule type" value="Genomic_DNA"/>
</dbReference>
<dbReference type="Gene3D" id="3.40.50.880">
    <property type="match status" value="1"/>
</dbReference>
<organism evidence="2 3">
    <name type="scientific">Mangrovivirga cuniculi</name>
    <dbReference type="NCBI Taxonomy" id="2715131"/>
    <lineage>
        <taxon>Bacteria</taxon>
        <taxon>Pseudomonadati</taxon>
        <taxon>Bacteroidota</taxon>
        <taxon>Cytophagia</taxon>
        <taxon>Cytophagales</taxon>
        <taxon>Mangrovivirgaceae</taxon>
        <taxon>Mangrovivirga</taxon>
    </lineage>
</organism>
<dbReference type="OrthoDB" id="9785923at2"/>
<sequence>MKKYFKVLFYILLLILLGCSIPNEKNINVLVVTGGKKMDTLAVKTMFDQFNHISYATKSQPEANNIYLSSAIDSIDVIVYYDVVQEINEEQKEKFLKVLSKGKGLVFLHHALVSYQKWSEYEKIIGGKYYKILDDGDSLKVTPSTYKHDVKIPIHIVDNNHPITRGIKDFTILDEVYKKYSVSADVNPILTTNHPDNEKIMGWTHMYKKSRIVYLQLGDRGETFSNPVFRKLVSRSIEWTATNDVSILE</sequence>
<dbReference type="RefSeq" id="WP_137091341.1">
    <property type="nucleotide sequence ID" value="NZ_CP028923.1"/>
</dbReference>
<dbReference type="KEGG" id="fpf:DCC35_13830"/>
<feature type="domain" description="ThuA-like" evidence="1">
    <location>
        <begin position="29"/>
        <end position="240"/>
    </location>
</feature>
<protein>
    <submittedName>
        <fullName evidence="2">ThuA domain-containing protein</fullName>
    </submittedName>
</protein>
<dbReference type="PROSITE" id="PS51257">
    <property type="entry name" value="PROKAR_LIPOPROTEIN"/>
    <property type="match status" value="1"/>
</dbReference>
<dbReference type="AlphaFoldDB" id="A0A4D7JYH3"/>
<evidence type="ECO:0000259" key="1">
    <source>
        <dbReference type="Pfam" id="PF06283"/>
    </source>
</evidence>
<evidence type="ECO:0000313" key="2">
    <source>
        <dbReference type="EMBL" id="QCK15745.1"/>
    </source>
</evidence>
<evidence type="ECO:0000313" key="3">
    <source>
        <dbReference type="Proteomes" id="UP000298616"/>
    </source>
</evidence>
<dbReference type="PANTHER" id="PTHR40469">
    <property type="entry name" value="SECRETED GLYCOSYL HYDROLASE"/>
    <property type="match status" value="1"/>
</dbReference>
<reference evidence="2 3" key="1">
    <citation type="submission" date="2018-04" db="EMBL/GenBank/DDBJ databases">
        <title>Complete genome uncultured novel isolate.</title>
        <authorList>
            <person name="Merlino G."/>
        </authorList>
    </citation>
    <scope>NUCLEOTIDE SEQUENCE [LARGE SCALE GENOMIC DNA]</scope>
    <source>
        <strain evidence="3">R1DC9</strain>
    </source>
</reference>